<proteinExistence type="predicted"/>
<dbReference type="EMBL" id="WHUF01000001">
    <property type="protein sequence ID" value="MQA18479.1"/>
    <property type="molecule type" value="Genomic_DNA"/>
</dbReference>
<sequence>MKFHISAIALAGTALLLSACGGGGSDANGGGAVQSISFPFAGGATVALPPEIATTKLNATASSGGPITYTSNTPSVCTVDGATLSLLKAGECAVTAAQAGYAGYAPVSERQLFVVPKRPQIVIFRNPGAQPLDTQPVALTAQASTGLPVTFASGTPSVCTVSGTTLNKLANGLCTVTGTQAGDDFFATTSVVKNIPIGTEKAPVLTYASGFKDGSTTKEGGTVNGFAGSSENSWWCNNWCAQTASDDGSSVNFAFNIKLDKPASGLGAYYGLHLLAPGLKELFKAGTTPVGLRIDSQSTVKFKLAQNVEWVNSGNHTVTVELVLGLFNLKPNNGKLDACNVKLGAKVTPTATTAEYSIALKDVTVTEACGLTGLDPWFAMQDFPISQISFGADSANISVSSTGADKPTYTTQLTLTGPITFQ</sequence>
<dbReference type="AlphaFoldDB" id="A0A843S2Y4"/>
<dbReference type="RefSeq" id="WP_152801556.1">
    <property type="nucleotide sequence ID" value="NZ_WHUF01000001.1"/>
</dbReference>
<evidence type="ECO:0000313" key="3">
    <source>
        <dbReference type="Proteomes" id="UP000444318"/>
    </source>
</evidence>
<dbReference type="Gene3D" id="2.60.40.1080">
    <property type="match status" value="1"/>
</dbReference>
<organism evidence="2 3">
    <name type="scientific">Rugamonas rivuli</name>
    <dbReference type="NCBI Taxonomy" id="2743358"/>
    <lineage>
        <taxon>Bacteria</taxon>
        <taxon>Pseudomonadati</taxon>
        <taxon>Pseudomonadota</taxon>
        <taxon>Betaproteobacteria</taxon>
        <taxon>Burkholderiales</taxon>
        <taxon>Oxalobacteraceae</taxon>
        <taxon>Telluria group</taxon>
        <taxon>Rugamonas</taxon>
    </lineage>
</organism>
<evidence type="ECO:0000256" key="1">
    <source>
        <dbReference type="SAM" id="SignalP"/>
    </source>
</evidence>
<gene>
    <name evidence="2" type="ORF">GEV01_03005</name>
</gene>
<feature type="signal peptide" evidence="1">
    <location>
        <begin position="1"/>
        <end position="19"/>
    </location>
</feature>
<comment type="caution">
    <text evidence="2">The sequence shown here is derived from an EMBL/GenBank/DDBJ whole genome shotgun (WGS) entry which is preliminary data.</text>
</comment>
<reference evidence="2 3" key="1">
    <citation type="submission" date="2019-10" db="EMBL/GenBank/DDBJ databases">
        <title>Two novel species isolated from a subtropical stream in China.</title>
        <authorList>
            <person name="Lu H."/>
        </authorList>
    </citation>
    <scope>NUCLEOTIDE SEQUENCE [LARGE SCALE GENOMIC DNA]</scope>
    <source>
        <strain evidence="2 3">FT103W</strain>
    </source>
</reference>
<keyword evidence="3" id="KW-1185">Reference proteome</keyword>
<evidence type="ECO:0000313" key="2">
    <source>
        <dbReference type="EMBL" id="MQA18479.1"/>
    </source>
</evidence>
<name>A0A843S2Y4_9BURK</name>
<protein>
    <submittedName>
        <fullName evidence="2">Uncharacterized protein</fullName>
    </submittedName>
</protein>
<dbReference type="PROSITE" id="PS51257">
    <property type="entry name" value="PROKAR_LIPOPROTEIN"/>
    <property type="match status" value="1"/>
</dbReference>
<accession>A0A843S2Y4</accession>
<keyword evidence="1" id="KW-0732">Signal</keyword>
<dbReference type="Proteomes" id="UP000444318">
    <property type="component" value="Unassembled WGS sequence"/>
</dbReference>
<feature type="chain" id="PRO_5032808528" evidence="1">
    <location>
        <begin position="20"/>
        <end position="422"/>
    </location>
</feature>